<evidence type="ECO:0008006" key="5">
    <source>
        <dbReference type="Google" id="ProtNLM"/>
    </source>
</evidence>
<protein>
    <recommendedName>
        <fullName evidence="5">Magnesium transporter MgtE intracellular domain-containing protein</fullName>
    </recommendedName>
</protein>
<reference evidence="3" key="1">
    <citation type="submission" date="2022-12" db="EMBL/GenBank/DDBJ databases">
        <authorList>
            <person name="Bing R.G."/>
            <person name="Willard D.J."/>
            <person name="Manesh M.J.H."/>
            <person name="Laemthong T."/>
            <person name="Crosby J.R."/>
            <person name="Kelly R.M."/>
        </authorList>
    </citation>
    <scope>NUCLEOTIDE SEQUENCE</scope>
    <source>
        <strain evidence="3">DSM 8990</strain>
    </source>
</reference>
<dbReference type="Gene3D" id="1.20.5.1160">
    <property type="entry name" value="Vasodilator-stimulated phosphoprotein"/>
    <property type="match status" value="1"/>
</dbReference>
<feature type="region of interest" description="Disordered" evidence="2">
    <location>
        <begin position="1"/>
        <end position="20"/>
    </location>
</feature>
<feature type="compositionally biased region" description="Basic and acidic residues" evidence="2">
    <location>
        <begin position="7"/>
        <end position="20"/>
    </location>
</feature>
<evidence type="ECO:0000313" key="3">
    <source>
        <dbReference type="EMBL" id="WAM33449.1"/>
    </source>
</evidence>
<dbReference type="Proteomes" id="UP001164909">
    <property type="component" value="Chromosome"/>
</dbReference>
<keyword evidence="1" id="KW-0175">Coiled coil</keyword>
<accession>A0ABY7BLJ4</accession>
<organism evidence="3 4">
    <name type="scientific">Caldicellulosiruptor morganii</name>
    <dbReference type="NCBI Taxonomy" id="1387555"/>
    <lineage>
        <taxon>Bacteria</taxon>
        <taxon>Bacillati</taxon>
        <taxon>Bacillota</taxon>
        <taxon>Bacillota incertae sedis</taxon>
        <taxon>Caldicellulosiruptorales</taxon>
        <taxon>Caldicellulosiruptoraceae</taxon>
        <taxon>Caldicellulosiruptor</taxon>
    </lineage>
</organism>
<keyword evidence="4" id="KW-1185">Reference proteome</keyword>
<sequence>MMVSESRNVDSAKLERNQEGKKKKKGKKGLIFLLILLFVGGASFAAVYFNLFGAKTAFDSLLQKALPGKKTAQSTQKVDLEKVYRQQIAELERQNRDLQSKLKQLQTENSNLQKHLQDVTARLNDIVAKQTDISNKVKDFSGYLQNMDSKKAAKILESLIDTDSQMASAVLKNISGETASEILSNISSNKTIKLLGVSGQSGALQAQNISILVDIYKNIDSRIAASIFENMMGDKEKYNLVLNILKNLDTKTSSQIIASMKPENAAKVTSDLSALK</sequence>
<evidence type="ECO:0000256" key="1">
    <source>
        <dbReference type="SAM" id="Coils"/>
    </source>
</evidence>
<dbReference type="RefSeq" id="WP_268760779.1">
    <property type="nucleotide sequence ID" value="NZ_CP113865.1"/>
</dbReference>
<gene>
    <name evidence="3" type="ORF">OTK00_001949</name>
</gene>
<feature type="coiled-coil region" evidence="1">
    <location>
        <begin position="77"/>
        <end position="122"/>
    </location>
</feature>
<name>A0ABY7BLJ4_9FIRM</name>
<evidence type="ECO:0000256" key="2">
    <source>
        <dbReference type="SAM" id="MobiDB-lite"/>
    </source>
</evidence>
<proteinExistence type="predicted"/>
<evidence type="ECO:0000313" key="4">
    <source>
        <dbReference type="Proteomes" id="UP001164909"/>
    </source>
</evidence>
<dbReference type="SUPFAM" id="SSF158791">
    <property type="entry name" value="MgtE N-terminal domain-like"/>
    <property type="match status" value="1"/>
</dbReference>
<dbReference type="EMBL" id="CP113865">
    <property type="protein sequence ID" value="WAM33449.1"/>
    <property type="molecule type" value="Genomic_DNA"/>
</dbReference>
<dbReference type="CDD" id="cd14686">
    <property type="entry name" value="bZIP"/>
    <property type="match status" value="1"/>
</dbReference>
<dbReference type="SUPFAM" id="SSF90257">
    <property type="entry name" value="Myosin rod fragments"/>
    <property type="match status" value="1"/>
</dbReference>